<dbReference type="RefSeq" id="WP_322938451.1">
    <property type="nucleotide sequence ID" value="NZ_CP141059.1"/>
</dbReference>
<protein>
    <submittedName>
        <fullName evidence="2">Uncharacterized protein</fullName>
    </submittedName>
</protein>
<dbReference type="Proteomes" id="UP001327225">
    <property type="component" value="Chromosome"/>
</dbReference>
<feature type="chain" id="PRO_5045584890" evidence="1">
    <location>
        <begin position="28"/>
        <end position="180"/>
    </location>
</feature>
<dbReference type="EMBL" id="CP141059">
    <property type="protein sequence ID" value="WQQ28368.1"/>
    <property type="molecule type" value="Genomic_DNA"/>
</dbReference>
<keyword evidence="3" id="KW-1185">Reference proteome</keyword>
<evidence type="ECO:0000313" key="2">
    <source>
        <dbReference type="EMBL" id="WQQ28368.1"/>
    </source>
</evidence>
<reference evidence="3" key="1">
    <citation type="submission" date="2023-12" db="EMBL/GenBank/DDBJ databases">
        <title>Novel species in genus Nocardioides.</title>
        <authorList>
            <person name="Zhou H."/>
        </authorList>
    </citation>
    <scope>NUCLEOTIDE SEQUENCE [LARGE SCALE GENOMIC DNA]</scope>
    <source>
        <strain evidence="3">HM61</strain>
    </source>
</reference>
<name>A0ABZ0ZVV2_9ACTN</name>
<organism evidence="2 3">
    <name type="scientific">Nocardioides bizhenqiangii</name>
    <dbReference type="NCBI Taxonomy" id="3095076"/>
    <lineage>
        <taxon>Bacteria</taxon>
        <taxon>Bacillati</taxon>
        <taxon>Actinomycetota</taxon>
        <taxon>Actinomycetes</taxon>
        <taxon>Propionibacteriales</taxon>
        <taxon>Nocardioidaceae</taxon>
        <taxon>Nocardioides</taxon>
    </lineage>
</organism>
<keyword evidence="1" id="KW-0732">Signal</keyword>
<accession>A0ABZ0ZVV2</accession>
<sequence length="180" mass="19562">MNKLIRAAAVLAAGAALPLLHSPSAHAESVAVADPADAAASDADIRKVRVNHAARTVYTRIEVEDLDIASSQAGVTIWFDADGSRPGPEYQIGVPLFEGADWAVTRSSRWQSVGEPRSCRSDLTFLPGQDAVRVEVGRGCLGRPNNLRVSVRMTEQVSPSNVVRDWVPSRRHFLPWVVRD</sequence>
<proteinExistence type="predicted"/>
<gene>
    <name evidence="2" type="ORF">SHK19_09080</name>
</gene>
<evidence type="ECO:0000313" key="3">
    <source>
        <dbReference type="Proteomes" id="UP001327225"/>
    </source>
</evidence>
<feature type="signal peptide" evidence="1">
    <location>
        <begin position="1"/>
        <end position="27"/>
    </location>
</feature>
<evidence type="ECO:0000256" key="1">
    <source>
        <dbReference type="SAM" id="SignalP"/>
    </source>
</evidence>